<accession>A0AAD4T153</accession>
<dbReference type="AlphaFoldDB" id="A0AAD4T153"/>
<dbReference type="Proteomes" id="UP001202328">
    <property type="component" value="Unassembled WGS sequence"/>
</dbReference>
<feature type="compositionally biased region" description="Basic residues" evidence="1">
    <location>
        <begin position="208"/>
        <end position="217"/>
    </location>
</feature>
<evidence type="ECO:0000256" key="1">
    <source>
        <dbReference type="SAM" id="MobiDB-lite"/>
    </source>
</evidence>
<feature type="compositionally biased region" description="Basic and acidic residues" evidence="1">
    <location>
        <begin position="1"/>
        <end position="10"/>
    </location>
</feature>
<comment type="caution">
    <text evidence="2">The sequence shown here is derived from an EMBL/GenBank/DDBJ whole genome shotgun (WGS) entry which is preliminary data.</text>
</comment>
<protein>
    <submittedName>
        <fullName evidence="2">Uncharacterized protein</fullName>
    </submittedName>
</protein>
<feature type="region of interest" description="Disordered" evidence="1">
    <location>
        <begin position="195"/>
        <end position="225"/>
    </location>
</feature>
<reference evidence="2" key="1">
    <citation type="submission" date="2022-04" db="EMBL/GenBank/DDBJ databases">
        <title>A functionally conserved STORR gene fusion in Papaver species that diverged 16.8 million years ago.</title>
        <authorList>
            <person name="Catania T."/>
        </authorList>
    </citation>
    <scope>NUCLEOTIDE SEQUENCE</scope>
    <source>
        <strain evidence="2">S-188037</strain>
    </source>
</reference>
<organism evidence="2 3">
    <name type="scientific">Papaver atlanticum</name>
    <dbReference type="NCBI Taxonomy" id="357466"/>
    <lineage>
        <taxon>Eukaryota</taxon>
        <taxon>Viridiplantae</taxon>
        <taxon>Streptophyta</taxon>
        <taxon>Embryophyta</taxon>
        <taxon>Tracheophyta</taxon>
        <taxon>Spermatophyta</taxon>
        <taxon>Magnoliopsida</taxon>
        <taxon>Ranunculales</taxon>
        <taxon>Papaveraceae</taxon>
        <taxon>Papaveroideae</taxon>
        <taxon>Papaver</taxon>
    </lineage>
</organism>
<gene>
    <name evidence="2" type="ORF">MKW98_004144</name>
</gene>
<sequence>MDSARIKENDEYLANEGRRSSSAADSIAGNFDGFLTIRSLRLDQNQLVSEPETPTFAVGVIGKETSLSENNFKLINEEVEKVLNAEGNNKDDILYCSDLWPERAGHLSTITISENIDQAINGSGSSEDTPYQGYLGVPTESTIVARKKHPPSLGDVSIKKFLKWWQGKCIVPTSAADPDSAENKLQTESQIFGRKVHTRGSTVAQRSQKSHKNKSHNKTSNTPSYNSNYYYYGNNAALSILTDVELTLFPKRTPRSHQTRTEGYKIKDSNICTNREYWVKTDADYLVLELEK</sequence>
<dbReference type="GO" id="GO:2000012">
    <property type="term" value="P:regulation of auxin polar transport"/>
    <property type="evidence" value="ECO:0007669"/>
    <property type="project" value="InterPro"/>
</dbReference>
<evidence type="ECO:0000313" key="2">
    <source>
        <dbReference type="EMBL" id="KAI3929990.1"/>
    </source>
</evidence>
<dbReference type="PANTHER" id="PTHR34959:SF3">
    <property type="entry name" value="PROTEIN LAZY 1"/>
    <property type="match status" value="1"/>
</dbReference>
<dbReference type="GO" id="GO:0009630">
    <property type="term" value="P:gravitropism"/>
    <property type="evidence" value="ECO:0007669"/>
    <property type="project" value="InterPro"/>
</dbReference>
<feature type="region of interest" description="Disordered" evidence="1">
    <location>
        <begin position="1"/>
        <end position="20"/>
    </location>
</feature>
<keyword evidence="3" id="KW-1185">Reference proteome</keyword>
<evidence type="ECO:0000313" key="3">
    <source>
        <dbReference type="Proteomes" id="UP001202328"/>
    </source>
</evidence>
<proteinExistence type="predicted"/>
<dbReference type="InterPro" id="IPR038928">
    <property type="entry name" value="LAZY1"/>
</dbReference>
<dbReference type="EMBL" id="JAJJMB010007553">
    <property type="protein sequence ID" value="KAI3929990.1"/>
    <property type="molecule type" value="Genomic_DNA"/>
</dbReference>
<dbReference type="PANTHER" id="PTHR34959">
    <property type="entry name" value="PROTEIN LAZY 1"/>
    <property type="match status" value="1"/>
</dbReference>
<name>A0AAD4T153_9MAGN</name>